<evidence type="ECO:0000313" key="1">
    <source>
        <dbReference type="EMBL" id="MCI91287.1"/>
    </source>
</evidence>
<protein>
    <submittedName>
        <fullName evidence="1">Uncharacterized protein</fullName>
    </submittedName>
</protein>
<evidence type="ECO:0000313" key="2">
    <source>
        <dbReference type="Proteomes" id="UP000265520"/>
    </source>
</evidence>
<feature type="non-terminal residue" evidence="1">
    <location>
        <position position="17"/>
    </location>
</feature>
<accession>A0A392VTN1</accession>
<dbReference type="EMBL" id="LXQA011268122">
    <property type="protein sequence ID" value="MCI91287.1"/>
    <property type="molecule type" value="Genomic_DNA"/>
</dbReference>
<dbReference type="Proteomes" id="UP000265520">
    <property type="component" value="Unassembled WGS sequence"/>
</dbReference>
<comment type="caution">
    <text evidence="1">The sequence shown here is derived from an EMBL/GenBank/DDBJ whole genome shotgun (WGS) entry which is preliminary data.</text>
</comment>
<proteinExistence type="predicted"/>
<reference evidence="1 2" key="1">
    <citation type="journal article" date="2018" name="Front. Plant Sci.">
        <title>Red Clover (Trifolium pratense) and Zigzag Clover (T. medium) - A Picture of Genomic Similarities and Differences.</title>
        <authorList>
            <person name="Dluhosova J."/>
            <person name="Istvanek J."/>
            <person name="Nedelnik J."/>
            <person name="Repkova J."/>
        </authorList>
    </citation>
    <scope>NUCLEOTIDE SEQUENCE [LARGE SCALE GENOMIC DNA]</scope>
    <source>
        <strain evidence="2">cv. 10/8</strain>
        <tissue evidence="1">Leaf</tissue>
    </source>
</reference>
<name>A0A392VTN1_9FABA</name>
<sequence>MPALLWCSGDAIDGVGE</sequence>
<dbReference type="AlphaFoldDB" id="A0A392VTN1"/>
<organism evidence="1 2">
    <name type="scientific">Trifolium medium</name>
    <dbReference type="NCBI Taxonomy" id="97028"/>
    <lineage>
        <taxon>Eukaryota</taxon>
        <taxon>Viridiplantae</taxon>
        <taxon>Streptophyta</taxon>
        <taxon>Embryophyta</taxon>
        <taxon>Tracheophyta</taxon>
        <taxon>Spermatophyta</taxon>
        <taxon>Magnoliopsida</taxon>
        <taxon>eudicotyledons</taxon>
        <taxon>Gunneridae</taxon>
        <taxon>Pentapetalae</taxon>
        <taxon>rosids</taxon>
        <taxon>fabids</taxon>
        <taxon>Fabales</taxon>
        <taxon>Fabaceae</taxon>
        <taxon>Papilionoideae</taxon>
        <taxon>50 kb inversion clade</taxon>
        <taxon>NPAAA clade</taxon>
        <taxon>Hologalegina</taxon>
        <taxon>IRL clade</taxon>
        <taxon>Trifolieae</taxon>
        <taxon>Trifolium</taxon>
    </lineage>
</organism>
<keyword evidence="2" id="KW-1185">Reference proteome</keyword>